<evidence type="ECO:0000313" key="1">
    <source>
        <dbReference type="EMBL" id="ESO12351.1"/>
    </source>
</evidence>
<proteinExistence type="predicted"/>
<dbReference type="RefSeq" id="XP_009009071.1">
    <property type="nucleotide sequence ID" value="XM_009010823.1"/>
</dbReference>
<keyword evidence="3" id="KW-1185">Reference proteome</keyword>
<name>T1ENC5_HELRO</name>
<dbReference type="EnsemblMetazoa" id="HelroT158857">
    <property type="protein sequence ID" value="HelroP158857"/>
    <property type="gene ID" value="HelroG158857"/>
</dbReference>
<sequence>MEMEWENNSAQEMCRTAVWDMCTNCVSRVSEGIVGNVYAWWFDSLVESSQTPYKLFRLLTPSETSTQHQHCAVNNNAIKKTSILMLLKRYQIEHDTHITST</sequence>
<reference evidence="1 3" key="2">
    <citation type="journal article" date="2013" name="Nature">
        <title>Insights into bilaterian evolution from three spiralian genomes.</title>
        <authorList>
            <person name="Simakov O."/>
            <person name="Marletaz F."/>
            <person name="Cho S.J."/>
            <person name="Edsinger-Gonzales E."/>
            <person name="Havlak P."/>
            <person name="Hellsten U."/>
            <person name="Kuo D.H."/>
            <person name="Larsson T."/>
            <person name="Lv J."/>
            <person name="Arendt D."/>
            <person name="Savage R."/>
            <person name="Osoegawa K."/>
            <person name="de Jong P."/>
            <person name="Grimwood J."/>
            <person name="Chapman J.A."/>
            <person name="Shapiro H."/>
            <person name="Aerts A."/>
            <person name="Otillar R.P."/>
            <person name="Terry A.Y."/>
            <person name="Boore J.L."/>
            <person name="Grigoriev I.V."/>
            <person name="Lindberg D.R."/>
            <person name="Seaver E.C."/>
            <person name="Weisblat D.A."/>
            <person name="Putnam N.H."/>
            <person name="Rokhsar D.S."/>
        </authorList>
    </citation>
    <scope>NUCLEOTIDE SEQUENCE</scope>
</reference>
<evidence type="ECO:0000313" key="2">
    <source>
        <dbReference type="EnsemblMetazoa" id="HelroP158857"/>
    </source>
</evidence>
<dbReference type="EMBL" id="AMQM01000145">
    <property type="status" value="NOT_ANNOTATED_CDS"/>
    <property type="molecule type" value="Genomic_DNA"/>
</dbReference>
<protein>
    <submittedName>
        <fullName evidence="1 2">Uncharacterized protein</fullName>
    </submittedName>
</protein>
<reference evidence="2" key="3">
    <citation type="submission" date="2015-06" db="UniProtKB">
        <authorList>
            <consortium name="EnsemblMetazoa"/>
        </authorList>
    </citation>
    <scope>IDENTIFICATION</scope>
</reference>
<evidence type="ECO:0000313" key="3">
    <source>
        <dbReference type="Proteomes" id="UP000015101"/>
    </source>
</evidence>
<reference evidence="3" key="1">
    <citation type="submission" date="2012-12" db="EMBL/GenBank/DDBJ databases">
        <authorList>
            <person name="Hellsten U."/>
            <person name="Grimwood J."/>
            <person name="Chapman J.A."/>
            <person name="Shapiro H."/>
            <person name="Aerts A."/>
            <person name="Otillar R.P."/>
            <person name="Terry A.Y."/>
            <person name="Boore J.L."/>
            <person name="Simakov O."/>
            <person name="Marletaz F."/>
            <person name="Cho S.-J."/>
            <person name="Edsinger-Gonzales E."/>
            <person name="Havlak P."/>
            <person name="Kuo D.-H."/>
            <person name="Larsson T."/>
            <person name="Lv J."/>
            <person name="Arendt D."/>
            <person name="Savage R."/>
            <person name="Osoegawa K."/>
            <person name="de Jong P."/>
            <person name="Lindberg D.R."/>
            <person name="Seaver E.C."/>
            <person name="Weisblat D.A."/>
            <person name="Putnam N.H."/>
            <person name="Grigoriev I.V."/>
            <person name="Rokhsar D.S."/>
        </authorList>
    </citation>
    <scope>NUCLEOTIDE SEQUENCE</scope>
</reference>
<dbReference type="InParanoid" id="T1ENC5"/>
<dbReference type="CTD" id="20198075"/>
<dbReference type="GeneID" id="20198075"/>
<dbReference type="KEGG" id="hro:HELRODRAFT_158857"/>
<gene>
    <name evidence="2" type="primary">20198075</name>
    <name evidence="1" type="ORF">HELRODRAFT_158857</name>
</gene>
<dbReference type="EMBL" id="KB095811">
    <property type="protein sequence ID" value="ESO12351.1"/>
    <property type="molecule type" value="Genomic_DNA"/>
</dbReference>
<dbReference type="Proteomes" id="UP000015101">
    <property type="component" value="Unassembled WGS sequence"/>
</dbReference>
<organism evidence="2 3">
    <name type="scientific">Helobdella robusta</name>
    <name type="common">Californian leech</name>
    <dbReference type="NCBI Taxonomy" id="6412"/>
    <lineage>
        <taxon>Eukaryota</taxon>
        <taxon>Metazoa</taxon>
        <taxon>Spiralia</taxon>
        <taxon>Lophotrochozoa</taxon>
        <taxon>Annelida</taxon>
        <taxon>Clitellata</taxon>
        <taxon>Hirudinea</taxon>
        <taxon>Rhynchobdellida</taxon>
        <taxon>Glossiphoniidae</taxon>
        <taxon>Helobdella</taxon>
    </lineage>
</organism>
<accession>T1ENC5</accession>
<dbReference type="HOGENOM" id="CLU_2294640_0_0_1"/>
<dbReference type="AlphaFoldDB" id="T1ENC5"/>